<dbReference type="Proteomes" id="UP000478052">
    <property type="component" value="Unassembled WGS sequence"/>
</dbReference>
<dbReference type="AlphaFoldDB" id="A0A6G0YBV6"/>
<organism evidence="1 2">
    <name type="scientific">Aphis craccivora</name>
    <name type="common">Cowpea aphid</name>
    <dbReference type="NCBI Taxonomy" id="307492"/>
    <lineage>
        <taxon>Eukaryota</taxon>
        <taxon>Metazoa</taxon>
        <taxon>Ecdysozoa</taxon>
        <taxon>Arthropoda</taxon>
        <taxon>Hexapoda</taxon>
        <taxon>Insecta</taxon>
        <taxon>Pterygota</taxon>
        <taxon>Neoptera</taxon>
        <taxon>Paraneoptera</taxon>
        <taxon>Hemiptera</taxon>
        <taxon>Sternorrhyncha</taxon>
        <taxon>Aphidomorpha</taxon>
        <taxon>Aphidoidea</taxon>
        <taxon>Aphididae</taxon>
        <taxon>Aphidini</taxon>
        <taxon>Aphis</taxon>
        <taxon>Aphis</taxon>
    </lineage>
</organism>
<evidence type="ECO:0000313" key="1">
    <source>
        <dbReference type="EMBL" id="KAF0752768.1"/>
    </source>
</evidence>
<name>A0A6G0YBV6_APHCR</name>
<reference evidence="1 2" key="1">
    <citation type="submission" date="2019-08" db="EMBL/GenBank/DDBJ databases">
        <title>Whole genome of Aphis craccivora.</title>
        <authorList>
            <person name="Voronova N.V."/>
            <person name="Shulinski R.S."/>
            <person name="Bandarenka Y.V."/>
            <person name="Zhorov D.G."/>
            <person name="Warner D."/>
        </authorList>
    </citation>
    <scope>NUCLEOTIDE SEQUENCE [LARGE SCALE GENOMIC DNA]</scope>
    <source>
        <strain evidence="1">180601</strain>
        <tissue evidence="1">Whole Body</tissue>
    </source>
</reference>
<keyword evidence="2" id="KW-1185">Reference proteome</keyword>
<dbReference type="OrthoDB" id="6623900at2759"/>
<accession>A0A6G0YBV6</accession>
<sequence length="1081" mass="124850">NKSTNIKPHDESYVNFNKNEIIAEVNMSNSTPKNKLTYLENGVNLKKNKIIDNVFTSNNTIINKSTNIKLYDKNDVNFNQNEIIDEANISNSTTKNKSINAKPCDKNSANFNKNEINDNTSTLSTTLQNKLINLKPCDGSYLNFNKNKIRDVKIDSKSKIKVEDNFNFYTADIKYDSKTEKISSLKINPFYNNHLRDNTIIINEENDSKEVAALIENEKETNIQNVFEPPQYKNLFDTSDTISSKADISFAFNCSSSIYPMLPYISQSDEPINNLFDLPADDIDFSLNINSSNDDDDDDDDDDDRLLIEDIEQNVDGNVTQNSTLKLANSPIDERTLNLSSAVNTNFTMGIELSEKNLINPIMKQLSDINSNKNEKALNTILPKKKCDLSNIKYENPGLLKKENNSLDDCMSIEMCNEFYKIKSSNKNIDKNESLPRNIKDILKEMYVDELFISTCQHMVDYYNDDDNQFKNDVFFHMNEYRNMQSDMTGRDIKNDNFEKKKKSDFNQLISTNVKTLWRTELNDGNQDITNKPSNPTINKNSITMQEPNDLKSILYPELRQSNSTIEETILKSEINDSNQQIKNINPTIKSQKSHSSQNPKNVKSNMKIRTHLKEFILSNKPLNTILESKEFRNLRFFDEEEIANSIGVFIFEHSICPPIITGLSVYKENYDQLKNEEKNKILASTNLNISCPEIMKLTSITLALVKMLRSDTLTEVILNVIRKNVLKKQMNTDHTIDFQLIKQTVYFVDICVRSRMLKTLQLFIFDSMVFLPNKYCCIIFISLLLWKNCLPRSINDEEDPVIITVISYLIAKKKFYSEEIAGCDIFQRELINLLSCHFNYTFTTDMPTNFIQHKHKPVMFLKCCNPKDLVEFIVNCLFPIIDNYLNTQQNEMYAIKTMESINMVMEPFKTTCNTTVATYLKKCKDPINGFKKNGKEHIYNTIYNSYKILQNKFIEYLNDSRPRSQYFEELLMSIILMLGSVDYLTSCLSLLQWKPKFELSAILSKKIVIFKSVLGHNIVWDKLYAIKDIKTLKCLKTISERSKVTPTKKSILHLYSSQTVLYRALGIPKTNLEALQAHLN</sequence>
<protein>
    <submittedName>
        <fullName evidence="1">Protein PFC0760c-like</fullName>
    </submittedName>
</protein>
<feature type="non-terminal residue" evidence="1">
    <location>
        <position position="1"/>
    </location>
</feature>
<comment type="caution">
    <text evidence="1">The sequence shown here is derived from an EMBL/GenBank/DDBJ whole genome shotgun (WGS) entry which is preliminary data.</text>
</comment>
<proteinExistence type="predicted"/>
<dbReference type="EMBL" id="VUJU01004940">
    <property type="protein sequence ID" value="KAF0752768.1"/>
    <property type="molecule type" value="Genomic_DNA"/>
</dbReference>
<gene>
    <name evidence="1" type="ORF">FWK35_00008873</name>
</gene>
<evidence type="ECO:0000313" key="2">
    <source>
        <dbReference type="Proteomes" id="UP000478052"/>
    </source>
</evidence>